<feature type="compositionally biased region" description="Acidic residues" evidence="1">
    <location>
        <begin position="145"/>
        <end position="169"/>
    </location>
</feature>
<comment type="caution">
    <text evidence="3">The sequence shown here is derived from an EMBL/GenBank/DDBJ whole genome shotgun (WGS) entry which is preliminary data.</text>
</comment>
<protein>
    <recommendedName>
        <fullName evidence="2">PiggyBac transposable element-derived protein domain-containing protein</fullName>
    </recommendedName>
</protein>
<feature type="region of interest" description="Disordered" evidence="1">
    <location>
        <begin position="58"/>
        <end position="171"/>
    </location>
</feature>
<dbReference type="EMBL" id="NBNE01001568">
    <property type="protein sequence ID" value="OWZ13481.1"/>
    <property type="molecule type" value="Genomic_DNA"/>
</dbReference>
<feature type="domain" description="PiggyBac transposable element-derived protein" evidence="2">
    <location>
        <begin position="252"/>
        <end position="401"/>
    </location>
</feature>
<dbReference type="Proteomes" id="UP000198211">
    <property type="component" value="Unassembled WGS sequence"/>
</dbReference>
<evidence type="ECO:0000256" key="1">
    <source>
        <dbReference type="SAM" id="MobiDB-lite"/>
    </source>
</evidence>
<accession>A0A225W6V2</accession>
<evidence type="ECO:0000313" key="3">
    <source>
        <dbReference type="EMBL" id="OWZ13481.1"/>
    </source>
</evidence>
<proteinExistence type="predicted"/>
<dbReference type="InterPro" id="IPR029526">
    <property type="entry name" value="PGBD"/>
</dbReference>
<dbReference type="OrthoDB" id="117306at2759"/>
<organism evidence="3 4">
    <name type="scientific">Phytophthora megakarya</name>
    <dbReference type="NCBI Taxonomy" id="4795"/>
    <lineage>
        <taxon>Eukaryota</taxon>
        <taxon>Sar</taxon>
        <taxon>Stramenopiles</taxon>
        <taxon>Oomycota</taxon>
        <taxon>Peronosporomycetes</taxon>
        <taxon>Peronosporales</taxon>
        <taxon>Peronosporaceae</taxon>
        <taxon>Phytophthora</taxon>
    </lineage>
</organism>
<feature type="compositionally biased region" description="Acidic residues" evidence="1">
    <location>
        <begin position="98"/>
        <end position="111"/>
    </location>
</feature>
<feature type="domain" description="PiggyBac transposable element-derived protein" evidence="2">
    <location>
        <begin position="443"/>
        <end position="637"/>
    </location>
</feature>
<gene>
    <name evidence="3" type="ORF">PHMEG_00013184</name>
</gene>
<keyword evidence="4" id="KW-1185">Reference proteome</keyword>
<dbReference type="PANTHER" id="PTHR46599:SF3">
    <property type="entry name" value="PIGGYBAC TRANSPOSABLE ELEMENT-DERIVED PROTEIN 4"/>
    <property type="match status" value="1"/>
</dbReference>
<sequence length="662" mass="74124">MGLEWNFAEPAEAKAVTTTKVTLEAKKTAVDAETRAEIASIVSDVVNEVASAVTNQGEVTRAAAAAPERHPRPTMVGKQKRRTPEPSKTPRRGALQEDSVEEEVASDEDANDGGSTDPYEIPVCAIGTDPNLMPRGADRCTALNSDEDSDLREEPEEEEEDGGDTDTWDGDWNIGALTDDESDEEFADLPASVWSLAAKVKEMISSMRHDGREYDSTKFGSDPTYADLSEEAFGPSDSVLNGAEDQLALLFYFLPPKLWSQIVVESNRYHTQSVPLRDAASGGVIGCEDASADSHKGIAAHWSTKKVGVLPSNRFGLFMAKNRFFHIMGFLHVSNNKSPQAMMDRAWKIRPVVDVLQRTFDEATLPSRSRYNPTRQFIEDKPDRWGTKIFVAACAKSAYCMSGKLRLANVLAYMRTHNISKIDFCEEQHNTSLSCYISVLLDVYCGAKTHLQTHFSKHNNSGEATVLRNMNALLPPHLKSPWRMVVTDRFYTSVKLDLSCYTDAYRSGYAQSVVTSKKYKTDNKRKVMVPPQGTIKLAENKSFPTITAAMWMDRNPVHMRSSGGSRKETQVKRRINGKVLFLPAPSLVGDYHCSMGGVDVHVRLRMQRYSVQLVYKSRKYYKTLFLGLLDMVIVNTFIVHRHYKNVNNKRPPKHFQFLEGLH</sequence>
<reference evidence="4" key="1">
    <citation type="submission" date="2017-03" db="EMBL/GenBank/DDBJ databases">
        <title>Phytopthora megakarya and P. palmivora, two closely related causual agents of cacao black pod achieved similar genome size and gene model numbers by different mechanisms.</title>
        <authorList>
            <person name="Ali S."/>
            <person name="Shao J."/>
            <person name="Larry D.J."/>
            <person name="Kronmiller B."/>
            <person name="Shen D."/>
            <person name="Strem M.D."/>
            <person name="Melnick R.L."/>
            <person name="Guiltinan M.J."/>
            <person name="Tyler B.M."/>
            <person name="Meinhardt L.W."/>
            <person name="Bailey B.A."/>
        </authorList>
    </citation>
    <scope>NUCLEOTIDE SEQUENCE [LARGE SCALE GENOMIC DNA]</scope>
    <source>
        <strain evidence="4">zdho120</strain>
    </source>
</reference>
<name>A0A225W6V2_9STRA</name>
<dbReference type="PANTHER" id="PTHR46599">
    <property type="entry name" value="PIGGYBAC TRANSPOSABLE ELEMENT-DERIVED PROTEIN 4"/>
    <property type="match status" value="1"/>
</dbReference>
<dbReference type="Pfam" id="PF13843">
    <property type="entry name" value="DDE_Tnp_1_7"/>
    <property type="match status" value="2"/>
</dbReference>
<dbReference type="AlphaFoldDB" id="A0A225W6V2"/>
<evidence type="ECO:0000259" key="2">
    <source>
        <dbReference type="Pfam" id="PF13843"/>
    </source>
</evidence>
<evidence type="ECO:0000313" key="4">
    <source>
        <dbReference type="Proteomes" id="UP000198211"/>
    </source>
</evidence>